<accession>A0ABQ3DX98</accession>
<proteinExistence type="predicted"/>
<name>A0ABQ3DX98_9HYPH</name>
<comment type="caution">
    <text evidence="2">The sequence shown here is derived from an EMBL/GenBank/DDBJ whole genome shotgun (WGS) entry which is preliminary data.</text>
</comment>
<evidence type="ECO:0000313" key="3">
    <source>
        <dbReference type="Proteomes" id="UP000637980"/>
    </source>
</evidence>
<gene>
    <name evidence="2" type="ORF">GCM10007094_02690</name>
</gene>
<feature type="domain" description="Flagellar protein FlgJ N-terminal" evidence="1">
    <location>
        <begin position="106"/>
        <end position="150"/>
    </location>
</feature>
<sequence>MAIQPVSDLVLDVINQADPSEVRAATRALKAPAVVSKDLPVSGPSWASNSFSRFMAEAETAAGTVKAAGQEGAGQVTSMANRYSREMESADLGEKLEAAVLQSFVKSMLPKNTETVYGGGTAGSMWQGLMAEQLANQLAKSGSVGLAEMLLPDTIRPTLPKQEA</sequence>
<reference evidence="3" key="1">
    <citation type="journal article" date="2019" name="Int. J. Syst. Evol. Microbiol.">
        <title>The Global Catalogue of Microorganisms (GCM) 10K type strain sequencing project: providing services to taxonomists for standard genome sequencing and annotation.</title>
        <authorList>
            <consortium name="The Broad Institute Genomics Platform"/>
            <consortium name="The Broad Institute Genome Sequencing Center for Infectious Disease"/>
            <person name="Wu L."/>
            <person name="Ma J."/>
        </authorList>
    </citation>
    <scope>NUCLEOTIDE SEQUENCE [LARGE SCALE GENOMIC DNA]</scope>
    <source>
        <strain evidence="3">KCTC 12861</strain>
    </source>
</reference>
<dbReference type="EMBL" id="BMXE01000001">
    <property type="protein sequence ID" value="GHB18398.1"/>
    <property type="molecule type" value="Genomic_DNA"/>
</dbReference>
<protein>
    <recommendedName>
        <fullName evidence="1">Flagellar protein FlgJ N-terminal domain-containing protein</fullName>
    </recommendedName>
</protein>
<dbReference type="InterPro" id="IPR019301">
    <property type="entry name" value="Flagellar_prot_FlgJ_N"/>
</dbReference>
<keyword evidence="3" id="KW-1185">Reference proteome</keyword>
<dbReference type="Proteomes" id="UP000637980">
    <property type="component" value="Unassembled WGS sequence"/>
</dbReference>
<dbReference type="RefSeq" id="WP_189434688.1">
    <property type="nucleotide sequence ID" value="NZ_BMXE01000001.1"/>
</dbReference>
<dbReference type="Pfam" id="PF10135">
    <property type="entry name" value="Rod-binding"/>
    <property type="match status" value="1"/>
</dbReference>
<evidence type="ECO:0000313" key="2">
    <source>
        <dbReference type="EMBL" id="GHB18398.1"/>
    </source>
</evidence>
<organism evidence="2 3">
    <name type="scientific">Pseudovibrio japonicus</name>
    <dbReference type="NCBI Taxonomy" id="366534"/>
    <lineage>
        <taxon>Bacteria</taxon>
        <taxon>Pseudomonadati</taxon>
        <taxon>Pseudomonadota</taxon>
        <taxon>Alphaproteobacteria</taxon>
        <taxon>Hyphomicrobiales</taxon>
        <taxon>Stappiaceae</taxon>
        <taxon>Pseudovibrio</taxon>
    </lineage>
</organism>
<evidence type="ECO:0000259" key="1">
    <source>
        <dbReference type="Pfam" id="PF10135"/>
    </source>
</evidence>